<evidence type="ECO:0000313" key="1">
    <source>
        <dbReference type="EMBL" id="KAK4409506.1"/>
    </source>
</evidence>
<dbReference type="InterPro" id="IPR043502">
    <property type="entry name" value="DNA/RNA_pol_sf"/>
</dbReference>
<reference evidence="1" key="1">
    <citation type="submission" date="2020-06" db="EMBL/GenBank/DDBJ databases">
        <authorList>
            <person name="Li T."/>
            <person name="Hu X."/>
            <person name="Zhang T."/>
            <person name="Song X."/>
            <person name="Zhang H."/>
            <person name="Dai N."/>
            <person name="Sheng W."/>
            <person name="Hou X."/>
            <person name="Wei L."/>
        </authorList>
    </citation>
    <scope>NUCLEOTIDE SEQUENCE</scope>
    <source>
        <strain evidence="1">K16</strain>
        <tissue evidence="1">Leaf</tissue>
    </source>
</reference>
<dbReference type="InterPro" id="IPR043128">
    <property type="entry name" value="Rev_trsase/Diguanyl_cyclase"/>
</dbReference>
<protein>
    <submittedName>
        <fullName evidence="1">Uncharacterized protein</fullName>
    </submittedName>
</protein>
<dbReference type="Proteomes" id="UP001289374">
    <property type="component" value="Unassembled WGS sequence"/>
</dbReference>
<sequence>MDPTENQDDLFLGHRHAIGEVKGDQYTTPKCYVDVIRGACDLVGIDPSVVVHMLNLNPTFPPVKKKKRHFGLEKDKVIQEEGYHEIMLNPKHQKCYKPKLSGQHISNTTGVKYEREMKPHVNLNEVQRLAGRIAALSRFISRATEYDLPFFKGLRKTKNFAWDEACQQAFQDLKTYLAKLRLLAKLTLG</sequence>
<reference evidence="1" key="2">
    <citation type="journal article" date="2024" name="Plant">
        <title>Genomic evolution and insights into agronomic trait innovations of Sesamum species.</title>
        <authorList>
            <person name="Miao H."/>
            <person name="Wang L."/>
            <person name="Qu L."/>
            <person name="Liu H."/>
            <person name="Sun Y."/>
            <person name="Le M."/>
            <person name="Wang Q."/>
            <person name="Wei S."/>
            <person name="Zheng Y."/>
            <person name="Lin W."/>
            <person name="Duan Y."/>
            <person name="Cao H."/>
            <person name="Xiong S."/>
            <person name="Wang X."/>
            <person name="Wei L."/>
            <person name="Li C."/>
            <person name="Ma Q."/>
            <person name="Ju M."/>
            <person name="Zhao R."/>
            <person name="Li G."/>
            <person name="Mu C."/>
            <person name="Tian Q."/>
            <person name="Mei H."/>
            <person name="Zhang T."/>
            <person name="Gao T."/>
            <person name="Zhang H."/>
        </authorList>
    </citation>
    <scope>NUCLEOTIDE SEQUENCE</scope>
    <source>
        <strain evidence="1">K16</strain>
    </source>
</reference>
<dbReference type="EMBL" id="JACGWL010000001">
    <property type="protein sequence ID" value="KAK4409506.1"/>
    <property type="molecule type" value="Genomic_DNA"/>
</dbReference>
<proteinExistence type="predicted"/>
<accession>A0AAE2C593</accession>
<gene>
    <name evidence="1" type="ORF">Sango_0023600</name>
</gene>
<comment type="caution">
    <text evidence="1">The sequence shown here is derived from an EMBL/GenBank/DDBJ whole genome shotgun (WGS) entry which is preliminary data.</text>
</comment>
<dbReference type="AlphaFoldDB" id="A0AAE2C593"/>
<dbReference type="SUPFAM" id="SSF56672">
    <property type="entry name" value="DNA/RNA polymerases"/>
    <property type="match status" value="1"/>
</dbReference>
<dbReference type="Gene3D" id="3.30.70.270">
    <property type="match status" value="1"/>
</dbReference>
<name>A0AAE2C593_9LAMI</name>
<evidence type="ECO:0000313" key="2">
    <source>
        <dbReference type="Proteomes" id="UP001289374"/>
    </source>
</evidence>
<keyword evidence="2" id="KW-1185">Reference proteome</keyword>
<organism evidence="1 2">
    <name type="scientific">Sesamum angolense</name>
    <dbReference type="NCBI Taxonomy" id="2727404"/>
    <lineage>
        <taxon>Eukaryota</taxon>
        <taxon>Viridiplantae</taxon>
        <taxon>Streptophyta</taxon>
        <taxon>Embryophyta</taxon>
        <taxon>Tracheophyta</taxon>
        <taxon>Spermatophyta</taxon>
        <taxon>Magnoliopsida</taxon>
        <taxon>eudicotyledons</taxon>
        <taxon>Gunneridae</taxon>
        <taxon>Pentapetalae</taxon>
        <taxon>asterids</taxon>
        <taxon>lamiids</taxon>
        <taxon>Lamiales</taxon>
        <taxon>Pedaliaceae</taxon>
        <taxon>Sesamum</taxon>
    </lineage>
</organism>